<sequence>MERGGQLDFEFGAPGANFSTFGQGDSVRVEGDLTVNAAVLNVINIGGMGPGLYNLFSYGGILSFYGGGFAPPVGSSLQILNTPKQINLVNMAPGSNSISGTQTIWRTFPRWVAALVRGPLPIQTGRIVRAVLRDL</sequence>
<accession>A0A7X6FUH0</accession>
<evidence type="ECO:0000313" key="1">
    <source>
        <dbReference type="EMBL" id="NKW10839.1"/>
    </source>
</evidence>
<proteinExistence type="predicted"/>
<evidence type="ECO:0008006" key="3">
    <source>
        <dbReference type="Google" id="ProtNLM"/>
    </source>
</evidence>
<gene>
    <name evidence="1" type="ORF">HGG76_21800</name>
</gene>
<evidence type="ECO:0000313" key="2">
    <source>
        <dbReference type="Proteomes" id="UP000558475"/>
    </source>
</evidence>
<dbReference type="AlphaFoldDB" id="A0A7X6FUH0"/>
<dbReference type="Proteomes" id="UP000558475">
    <property type="component" value="Unassembled WGS sequence"/>
</dbReference>
<protein>
    <recommendedName>
        <fullName evidence="3">Outer membrane autotransporter</fullName>
    </recommendedName>
</protein>
<organism evidence="1 2">
    <name type="scientific">Brucella tritici</name>
    <dbReference type="NCBI Taxonomy" id="94626"/>
    <lineage>
        <taxon>Bacteria</taxon>
        <taxon>Pseudomonadati</taxon>
        <taxon>Pseudomonadota</taxon>
        <taxon>Alphaproteobacteria</taxon>
        <taxon>Hyphomicrobiales</taxon>
        <taxon>Brucellaceae</taxon>
        <taxon>Brucella/Ochrobactrum group</taxon>
        <taxon>Brucella</taxon>
    </lineage>
</organism>
<comment type="caution">
    <text evidence="1">The sequence shown here is derived from an EMBL/GenBank/DDBJ whole genome shotgun (WGS) entry which is preliminary data.</text>
</comment>
<name>A0A7X6FUH0_9HYPH</name>
<dbReference type="EMBL" id="JAAXZB010000002">
    <property type="protein sequence ID" value="NKW10839.1"/>
    <property type="molecule type" value="Genomic_DNA"/>
</dbReference>
<reference evidence="1 2" key="1">
    <citation type="submission" date="2020-04" db="EMBL/GenBank/DDBJ databases">
        <title>Whole genome sequencing of clinical and environmental type strains of Ochrobactrum.</title>
        <authorList>
            <person name="Dharne M."/>
        </authorList>
    </citation>
    <scope>NUCLEOTIDE SEQUENCE [LARGE SCALE GENOMIC DNA]</scope>
    <source>
        <strain evidence="1 2">DSM 13340</strain>
    </source>
</reference>